<gene>
    <name evidence="3" type="primary">spoVID</name>
    <name evidence="3" type="ORF">N7Z68_03435</name>
</gene>
<feature type="compositionally biased region" description="Polar residues" evidence="1">
    <location>
        <begin position="314"/>
        <end position="328"/>
    </location>
</feature>
<dbReference type="SUPFAM" id="SSF54106">
    <property type="entry name" value="LysM domain"/>
    <property type="match status" value="1"/>
</dbReference>
<feature type="region of interest" description="Disordered" evidence="1">
    <location>
        <begin position="142"/>
        <end position="225"/>
    </location>
</feature>
<dbReference type="RefSeq" id="WP_275117055.1">
    <property type="nucleotide sequence ID" value="NZ_JAOTPO010000002.1"/>
</dbReference>
<reference evidence="3" key="1">
    <citation type="submission" date="2024-05" db="EMBL/GenBank/DDBJ databases">
        <title>Alkalihalobacillus sp. strain MEB203 novel alkaliphilic bacterium from Lonar Lake, India.</title>
        <authorList>
            <person name="Joshi A."/>
            <person name="Thite S."/>
            <person name="Mengade P."/>
        </authorList>
    </citation>
    <scope>NUCLEOTIDE SEQUENCE</scope>
    <source>
        <strain evidence="3">MEB 203</strain>
    </source>
</reference>
<dbReference type="NCBIfam" id="TIGR02907">
    <property type="entry name" value="spore_VI_D"/>
    <property type="match status" value="1"/>
</dbReference>
<dbReference type="InterPro" id="IPR048862">
    <property type="entry name" value="SPOCS_spoVID_N"/>
</dbReference>
<dbReference type="InterPro" id="IPR036779">
    <property type="entry name" value="LysM_dom_sf"/>
</dbReference>
<evidence type="ECO:0000256" key="1">
    <source>
        <dbReference type="SAM" id="MobiDB-lite"/>
    </source>
</evidence>
<feature type="region of interest" description="Disordered" evidence="1">
    <location>
        <begin position="274"/>
        <end position="384"/>
    </location>
</feature>
<feature type="domain" description="LysM" evidence="2">
    <location>
        <begin position="433"/>
        <end position="476"/>
    </location>
</feature>
<dbReference type="Proteomes" id="UP001148125">
    <property type="component" value="Unassembled WGS sequence"/>
</dbReference>
<feature type="compositionally biased region" description="Low complexity" evidence="1">
    <location>
        <begin position="151"/>
        <end position="177"/>
    </location>
</feature>
<comment type="caution">
    <text evidence="3">The sequence shown here is derived from an EMBL/GenBank/DDBJ whole genome shotgun (WGS) entry which is preliminary data.</text>
</comment>
<dbReference type="Gene3D" id="3.10.350.10">
    <property type="entry name" value="LysM domain"/>
    <property type="match status" value="1"/>
</dbReference>
<dbReference type="PROSITE" id="PS51782">
    <property type="entry name" value="LYSM"/>
    <property type="match status" value="1"/>
</dbReference>
<keyword evidence="4" id="KW-1185">Reference proteome</keyword>
<dbReference type="InterPro" id="IPR014256">
    <property type="entry name" value="Spore_VI_D"/>
</dbReference>
<accession>A0ABT5VD55</accession>
<evidence type="ECO:0000259" key="2">
    <source>
        <dbReference type="PROSITE" id="PS51782"/>
    </source>
</evidence>
<proteinExistence type="predicted"/>
<dbReference type="Pfam" id="PF20918">
    <property type="entry name" value="SPOCS_spoVID-N"/>
    <property type="match status" value="1"/>
</dbReference>
<organism evidence="3 4">
    <name type="scientific">Alkalihalobacterium chitinilyticum</name>
    <dbReference type="NCBI Taxonomy" id="2980103"/>
    <lineage>
        <taxon>Bacteria</taxon>
        <taxon>Bacillati</taxon>
        <taxon>Bacillota</taxon>
        <taxon>Bacilli</taxon>
        <taxon>Bacillales</taxon>
        <taxon>Bacillaceae</taxon>
        <taxon>Alkalihalobacterium</taxon>
    </lineage>
</organism>
<evidence type="ECO:0000313" key="3">
    <source>
        <dbReference type="EMBL" id="MDE5412423.1"/>
    </source>
</evidence>
<feature type="compositionally biased region" description="Low complexity" evidence="1">
    <location>
        <begin position="349"/>
        <end position="358"/>
    </location>
</feature>
<dbReference type="EMBL" id="JAOTPO010000002">
    <property type="protein sequence ID" value="MDE5412423.1"/>
    <property type="molecule type" value="Genomic_DNA"/>
</dbReference>
<protein>
    <submittedName>
        <fullName evidence="3">Stage VI sporulation protein D</fullName>
    </submittedName>
</protein>
<dbReference type="Pfam" id="PF01476">
    <property type="entry name" value="LysM"/>
    <property type="match status" value="1"/>
</dbReference>
<sequence>MTQDHPSKLSFSIEESVWLNKGQEVAEILSMSLDPEIRIEEKNDHVVIKGGLRLLGEYRPVQNDAENTEEGEVAAFRSFEEVTLNDQNIGEIKHFFPIDVTIPLSRIQNIDDVYVQVETFDYDLPEKSCLQLTADVAISGMSTQQQEVNRPSYAQEPSYSEPSYEQEPSYSEQPSYSDTAYEREERPSYYTDATSNVEQPSIPHDPSFSEELPEMEKPPSLQPFPSFSFEARKQAIPEPKAEAEEPVVEAKELVPAMEEPEYEQQYETPKFEVEGSEPIQNQEPVIPKHTPGLNFEARPDVIEPEEGNPIDNLVPNNQRSSEQAAHLNQETTEQEERPIEEVEQEEALEAGLQAAEAPAGREEEETKINFAPLKKLSERPPTAVEELEDEAAVENQDEPAAEAVKVPKSRTDENALYLTKMLADGEEQFSKLKMCIIQENESLDTIAERYELSTSQIIRVNRLNEERVEEGQILYIPVGSKR</sequence>
<evidence type="ECO:0000313" key="4">
    <source>
        <dbReference type="Proteomes" id="UP001148125"/>
    </source>
</evidence>
<dbReference type="SMART" id="SM00257">
    <property type="entry name" value="LysM"/>
    <property type="match status" value="1"/>
</dbReference>
<dbReference type="InterPro" id="IPR018392">
    <property type="entry name" value="LysM"/>
</dbReference>
<name>A0ABT5VD55_9BACI</name>